<feature type="transmembrane region" description="Helical" evidence="1">
    <location>
        <begin position="39"/>
        <end position="72"/>
    </location>
</feature>
<comment type="caution">
    <text evidence="2">The sequence shown here is derived from an EMBL/GenBank/DDBJ whole genome shotgun (WGS) entry which is preliminary data.</text>
</comment>
<dbReference type="AlphaFoldDB" id="A0A1F4YGN8"/>
<sequence length="175" mass="20024">MPAKSPTVARNDLQEKILLTWQAPVRLVAPGNRQIYTTAIVILSLIGIIFAIAGEWLFIATLAALFFAYYLWSTIPPENTEYSLTTWGIRAHGRLYRWTEMDRWWLDTKWGKPLLSIDTPFRFPPRLHLILGTAKTKNLTDIMGSYLLMEKPEPTPMDKAGTWLAAKFPLHPPTQ</sequence>
<evidence type="ECO:0000313" key="2">
    <source>
        <dbReference type="EMBL" id="OGC93155.1"/>
    </source>
</evidence>
<keyword evidence="1" id="KW-1133">Transmembrane helix</keyword>
<dbReference type="Proteomes" id="UP000178176">
    <property type="component" value="Unassembled WGS sequence"/>
</dbReference>
<organism evidence="2 3">
    <name type="scientific">Candidatus Amesbacteria bacterium RIFCSPHIGHO2_01_FULL_48_32b</name>
    <dbReference type="NCBI Taxonomy" id="1797253"/>
    <lineage>
        <taxon>Bacteria</taxon>
        <taxon>Candidatus Amesiibacteriota</taxon>
    </lineage>
</organism>
<dbReference type="EMBL" id="MEXH01000002">
    <property type="protein sequence ID" value="OGC93155.1"/>
    <property type="molecule type" value="Genomic_DNA"/>
</dbReference>
<keyword evidence="1" id="KW-0812">Transmembrane</keyword>
<reference evidence="2 3" key="1">
    <citation type="journal article" date="2016" name="Nat. Commun.">
        <title>Thousands of microbial genomes shed light on interconnected biogeochemical processes in an aquifer system.</title>
        <authorList>
            <person name="Anantharaman K."/>
            <person name="Brown C.T."/>
            <person name="Hug L.A."/>
            <person name="Sharon I."/>
            <person name="Castelle C.J."/>
            <person name="Probst A.J."/>
            <person name="Thomas B.C."/>
            <person name="Singh A."/>
            <person name="Wilkins M.J."/>
            <person name="Karaoz U."/>
            <person name="Brodie E.L."/>
            <person name="Williams K.H."/>
            <person name="Hubbard S.S."/>
            <person name="Banfield J.F."/>
        </authorList>
    </citation>
    <scope>NUCLEOTIDE SEQUENCE [LARGE SCALE GENOMIC DNA]</scope>
</reference>
<evidence type="ECO:0008006" key="4">
    <source>
        <dbReference type="Google" id="ProtNLM"/>
    </source>
</evidence>
<evidence type="ECO:0000256" key="1">
    <source>
        <dbReference type="SAM" id="Phobius"/>
    </source>
</evidence>
<keyword evidence="1" id="KW-0472">Membrane</keyword>
<name>A0A1F4YGN8_9BACT</name>
<proteinExistence type="predicted"/>
<accession>A0A1F4YGN8</accession>
<gene>
    <name evidence="2" type="ORF">A2876_01265</name>
</gene>
<evidence type="ECO:0000313" key="3">
    <source>
        <dbReference type="Proteomes" id="UP000178176"/>
    </source>
</evidence>
<protein>
    <recommendedName>
        <fullName evidence="4">DUF5673 domain-containing protein</fullName>
    </recommendedName>
</protein>